<keyword evidence="3" id="KW-1185">Reference proteome</keyword>
<proteinExistence type="predicted"/>
<evidence type="ECO:0000256" key="1">
    <source>
        <dbReference type="SAM" id="MobiDB-lite"/>
    </source>
</evidence>
<organism evidence="2 3">
    <name type="scientific">Comamonas piscis</name>
    <dbReference type="NCBI Taxonomy" id="1562974"/>
    <lineage>
        <taxon>Bacteria</taxon>
        <taxon>Pseudomonadati</taxon>
        <taxon>Pseudomonadota</taxon>
        <taxon>Betaproteobacteria</taxon>
        <taxon>Burkholderiales</taxon>
        <taxon>Comamonadaceae</taxon>
        <taxon>Comamonas</taxon>
    </lineage>
</organism>
<accession>A0A7G5EEJ8</accession>
<dbReference type="Proteomes" id="UP000515240">
    <property type="component" value="Chromosome"/>
</dbReference>
<evidence type="ECO:0000313" key="2">
    <source>
        <dbReference type="EMBL" id="QMV72423.1"/>
    </source>
</evidence>
<evidence type="ECO:0000313" key="3">
    <source>
        <dbReference type="Proteomes" id="UP000515240"/>
    </source>
</evidence>
<feature type="region of interest" description="Disordered" evidence="1">
    <location>
        <begin position="1"/>
        <end position="20"/>
    </location>
</feature>
<reference evidence="2 3" key="1">
    <citation type="journal article" date="2020" name="G3 (Bethesda)">
        <title>CeMbio - The Caenorhabditis elegans Microbiome Resource.</title>
        <authorList>
            <person name="Dirksen P."/>
            <person name="Assie A."/>
            <person name="Zimmermann J."/>
            <person name="Zhang F."/>
            <person name="Tietje A.M."/>
            <person name="Marsh S.A."/>
            <person name="Felix M.A."/>
            <person name="Shapira M."/>
            <person name="Kaleta C."/>
            <person name="Schulenburg H."/>
            <person name="Samuel B."/>
        </authorList>
    </citation>
    <scope>NUCLEOTIDE SEQUENCE [LARGE SCALE GENOMIC DNA]</scope>
    <source>
        <strain evidence="2 3">BIGb0172</strain>
    </source>
</reference>
<name>A0A7G5EEJ8_9BURK</name>
<dbReference type="EMBL" id="CP058554">
    <property type="protein sequence ID" value="QMV72423.1"/>
    <property type="molecule type" value="Genomic_DNA"/>
</dbReference>
<sequence length="106" mass="11467">MQNPKILGRMEEEDDDDVDERASTTLFTEKSASYEAGAIGKVTVAVFKSNDMEDRGGLVLRITLENQASSFVPHSKNLENGIELHMAGDAEAASLVRALKEALASI</sequence>
<dbReference type="AlphaFoldDB" id="A0A7G5EEJ8"/>
<dbReference type="KEGG" id="cpis:HS961_06005"/>
<protein>
    <submittedName>
        <fullName evidence="2">Uncharacterized protein</fullName>
    </submittedName>
</protein>
<gene>
    <name evidence="2" type="ORF">HS961_06005</name>
</gene>
<dbReference type="RefSeq" id="WP_182326842.1">
    <property type="nucleotide sequence ID" value="NZ_CP058554.1"/>
</dbReference>